<evidence type="ECO:0000256" key="1">
    <source>
        <dbReference type="SAM" id="MobiDB-lite"/>
    </source>
</evidence>
<dbReference type="AlphaFoldDB" id="A0A4Z2FSM3"/>
<feature type="region of interest" description="Disordered" evidence="1">
    <location>
        <begin position="122"/>
        <end position="152"/>
    </location>
</feature>
<feature type="compositionally biased region" description="Basic and acidic residues" evidence="1">
    <location>
        <begin position="43"/>
        <end position="66"/>
    </location>
</feature>
<evidence type="ECO:0000313" key="3">
    <source>
        <dbReference type="Proteomes" id="UP000314294"/>
    </source>
</evidence>
<dbReference type="EMBL" id="SRLO01000920">
    <property type="protein sequence ID" value="TNN44158.1"/>
    <property type="molecule type" value="Genomic_DNA"/>
</dbReference>
<gene>
    <name evidence="2" type="ORF">EYF80_045638</name>
</gene>
<dbReference type="Proteomes" id="UP000314294">
    <property type="component" value="Unassembled WGS sequence"/>
</dbReference>
<reference evidence="2 3" key="1">
    <citation type="submission" date="2019-03" db="EMBL/GenBank/DDBJ databases">
        <title>First draft genome of Liparis tanakae, snailfish: a comprehensive survey of snailfish specific genes.</title>
        <authorList>
            <person name="Kim W."/>
            <person name="Song I."/>
            <person name="Jeong J.-H."/>
            <person name="Kim D."/>
            <person name="Kim S."/>
            <person name="Ryu S."/>
            <person name="Song J.Y."/>
            <person name="Lee S.K."/>
        </authorList>
    </citation>
    <scope>NUCLEOTIDE SEQUENCE [LARGE SCALE GENOMIC DNA]</scope>
    <source>
        <tissue evidence="2">Muscle</tissue>
    </source>
</reference>
<protein>
    <submittedName>
        <fullName evidence="2">Uncharacterized protein</fullName>
    </submittedName>
</protein>
<feature type="region of interest" description="Disordered" evidence="1">
    <location>
        <begin position="43"/>
        <end position="86"/>
    </location>
</feature>
<proteinExistence type="predicted"/>
<name>A0A4Z2FSM3_9TELE</name>
<feature type="compositionally biased region" description="Basic and acidic residues" evidence="1">
    <location>
        <begin position="122"/>
        <end position="142"/>
    </location>
</feature>
<keyword evidence="3" id="KW-1185">Reference proteome</keyword>
<organism evidence="2 3">
    <name type="scientific">Liparis tanakae</name>
    <name type="common">Tanaka's snailfish</name>
    <dbReference type="NCBI Taxonomy" id="230148"/>
    <lineage>
        <taxon>Eukaryota</taxon>
        <taxon>Metazoa</taxon>
        <taxon>Chordata</taxon>
        <taxon>Craniata</taxon>
        <taxon>Vertebrata</taxon>
        <taxon>Euteleostomi</taxon>
        <taxon>Actinopterygii</taxon>
        <taxon>Neopterygii</taxon>
        <taxon>Teleostei</taxon>
        <taxon>Neoteleostei</taxon>
        <taxon>Acanthomorphata</taxon>
        <taxon>Eupercaria</taxon>
        <taxon>Perciformes</taxon>
        <taxon>Cottioidei</taxon>
        <taxon>Cottales</taxon>
        <taxon>Liparidae</taxon>
        <taxon>Liparis</taxon>
    </lineage>
</organism>
<accession>A0A4Z2FSM3</accession>
<comment type="caution">
    <text evidence="2">The sequence shown here is derived from an EMBL/GenBank/DDBJ whole genome shotgun (WGS) entry which is preliminary data.</text>
</comment>
<sequence>MERRPHAAVIHKGVTLRNRDAPSNLIRRALPWLWYGSEKKRTTGERIKREDDGELDRRQRDTERTRMTKSRGLRREEGDGGVVDDRKREKGRQEVWLIHCEGECSVAGLLQHVIEIHLRTESRPQVSHEEEPPCRVSPDKGEAQTAGRPVPFRKKKKSAIFVQRFINFSRPKSVCE</sequence>
<feature type="compositionally biased region" description="Basic and acidic residues" evidence="1">
    <location>
        <begin position="73"/>
        <end position="86"/>
    </location>
</feature>
<evidence type="ECO:0000313" key="2">
    <source>
        <dbReference type="EMBL" id="TNN44158.1"/>
    </source>
</evidence>